<sequence>MNHSVSAEPAISSNELEFSSQELFELDADPLANNTEDDPNIEQLTDTGRITSGLIKDVHAKLGSKLDKWKVPSTISNKFKNQCKAKQMEGLEPQPCEDSSDDKDNVPSVRPRAKKARMSQKIAADKENDDEYELTAYIVVQNKDVAAGSSHRKKAVVENSSTMSGPISILSSHTYNDFLCAIGACVKCPVHHLVLHSMSYCPQTPKTSVPLPVGTKDAFQAMQSFFRSCSHSSVSGALNVFITMEKPIKPLDKTVDWEMDEKVFDSDNAFTSTFVTAQKVFCKVSVRGVN</sequence>
<gene>
    <name evidence="2" type="ORF">C8R41DRAFT_867059</name>
</gene>
<name>A0ABQ8VH46_9AGAR</name>
<evidence type="ECO:0000313" key="3">
    <source>
        <dbReference type="Proteomes" id="UP001150217"/>
    </source>
</evidence>
<feature type="region of interest" description="Disordered" evidence="1">
    <location>
        <begin position="86"/>
        <end position="122"/>
    </location>
</feature>
<protein>
    <submittedName>
        <fullName evidence="2">Uncharacterized protein</fullName>
    </submittedName>
</protein>
<evidence type="ECO:0000313" key="2">
    <source>
        <dbReference type="EMBL" id="KAJ4493423.1"/>
    </source>
</evidence>
<feature type="compositionally biased region" description="Low complexity" evidence="1">
    <location>
        <begin position="12"/>
        <end position="23"/>
    </location>
</feature>
<dbReference type="Proteomes" id="UP001150217">
    <property type="component" value="Unassembled WGS sequence"/>
</dbReference>
<proteinExistence type="predicted"/>
<comment type="caution">
    <text evidence="2">The sequence shown here is derived from an EMBL/GenBank/DDBJ whole genome shotgun (WGS) entry which is preliminary data.</text>
</comment>
<accession>A0ABQ8VH46</accession>
<keyword evidence="3" id="KW-1185">Reference proteome</keyword>
<reference evidence="2" key="1">
    <citation type="submission" date="2022-08" db="EMBL/GenBank/DDBJ databases">
        <title>A Global Phylogenomic Analysis of the Shiitake Genus Lentinula.</title>
        <authorList>
            <consortium name="DOE Joint Genome Institute"/>
            <person name="Sierra-Patev S."/>
            <person name="Min B."/>
            <person name="Naranjo-Ortiz M."/>
            <person name="Looney B."/>
            <person name="Konkel Z."/>
            <person name="Slot J.C."/>
            <person name="Sakamoto Y."/>
            <person name="Steenwyk J.L."/>
            <person name="Rokas A."/>
            <person name="Carro J."/>
            <person name="Camarero S."/>
            <person name="Ferreira P."/>
            <person name="Molpeceres G."/>
            <person name="Ruiz-Duenas F.J."/>
            <person name="Serrano A."/>
            <person name="Henrissat B."/>
            <person name="Drula E."/>
            <person name="Hughes K.W."/>
            <person name="Mata J.L."/>
            <person name="Ishikawa N.K."/>
            <person name="Vargas-Isla R."/>
            <person name="Ushijima S."/>
            <person name="Smith C.A."/>
            <person name="Ahrendt S."/>
            <person name="Andreopoulos W."/>
            <person name="He G."/>
            <person name="Labutti K."/>
            <person name="Lipzen A."/>
            <person name="Ng V."/>
            <person name="Riley R."/>
            <person name="Sandor L."/>
            <person name="Barry K."/>
            <person name="Martinez A.T."/>
            <person name="Xiao Y."/>
            <person name="Gibbons J.G."/>
            <person name="Terashima K."/>
            <person name="Grigoriev I.V."/>
            <person name="Hibbett D.S."/>
        </authorList>
    </citation>
    <scope>NUCLEOTIDE SEQUENCE</scope>
    <source>
        <strain evidence="2">RHP3577 ss4</strain>
    </source>
</reference>
<feature type="region of interest" description="Disordered" evidence="1">
    <location>
        <begin position="1"/>
        <end position="48"/>
    </location>
</feature>
<dbReference type="EMBL" id="JANVFT010000035">
    <property type="protein sequence ID" value="KAJ4493423.1"/>
    <property type="molecule type" value="Genomic_DNA"/>
</dbReference>
<evidence type="ECO:0000256" key="1">
    <source>
        <dbReference type="SAM" id="MobiDB-lite"/>
    </source>
</evidence>
<organism evidence="2 3">
    <name type="scientific">Lentinula lateritia</name>
    <dbReference type="NCBI Taxonomy" id="40482"/>
    <lineage>
        <taxon>Eukaryota</taxon>
        <taxon>Fungi</taxon>
        <taxon>Dikarya</taxon>
        <taxon>Basidiomycota</taxon>
        <taxon>Agaricomycotina</taxon>
        <taxon>Agaricomycetes</taxon>
        <taxon>Agaricomycetidae</taxon>
        <taxon>Agaricales</taxon>
        <taxon>Marasmiineae</taxon>
        <taxon>Omphalotaceae</taxon>
        <taxon>Lentinula</taxon>
    </lineage>
</organism>